<name>A0A517MTL1_9BACT</name>
<evidence type="ECO:0000259" key="1">
    <source>
        <dbReference type="Pfam" id="PF07596"/>
    </source>
</evidence>
<dbReference type="PANTHER" id="PTHR30093:SF2">
    <property type="entry name" value="TYPE II SECRETION SYSTEM PROTEIN H"/>
    <property type="match status" value="1"/>
</dbReference>
<dbReference type="InterPro" id="IPR011453">
    <property type="entry name" value="DUF1559"/>
</dbReference>
<sequence length="378" mass="40801">MRRTSSLASRAFTLVELLVVIAIIGVLVGLLLPAVQAAREAARRTQCVNNLHNLGLAVHNYASAREALPPADVRRGDMSISPSSRDVKSVLSWVTLLMPYIEETGVASATDWSVPHLGRFNQGDKAHHLTLNLFSCPSEAYQPAEIGIVNDFYGARGNYVANAGRGFYYAQDLSPSEALRGWEAEVAGNSSANPLLVRGHHNDAAVHMTSLGAFVVAGLPSGAGDSDDKPITGNIEGRSFAQFTDGTSNTAAICELRLVPETDTRGAMHFGPAALYMHDWPPNMPLQARNPFNPAWKIEDWTRYCDRNAASEISPCRGTSAGNWSGVWQQLARSYHPGGVNLAMADASTRFINDSIDRDVWHALATPDGEEIASSGQF</sequence>
<dbReference type="InterPro" id="IPR012902">
    <property type="entry name" value="N_methyl_site"/>
</dbReference>
<evidence type="ECO:0000313" key="3">
    <source>
        <dbReference type="Proteomes" id="UP000319852"/>
    </source>
</evidence>
<feature type="domain" description="DUF1559" evidence="1">
    <location>
        <begin position="36"/>
        <end position="358"/>
    </location>
</feature>
<accession>A0A517MTL1</accession>
<dbReference type="Pfam" id="PF07963">
    <property type="entry name" value="N_methyl"/>
    <property type="match status" value="1"/>
</dbReference>
<proteinExistence type="predicted"/>
<dbReference type="KEGG" id="amob:HG15A2_14980"/>
<dbReference type="InterPro" id="IPR045584">
    <property type="entry name" value="Pilin-like"/>
</dbReference>
<dbReference type="SUPFAM" id="SSF54523">
    <property type="entry name" value="Pili subunits"/>
    <property type="match status" value="1"/>
</dbReference>
<protein>
    <recommendedName>
        <fullName evidence="1">DUF1559 domain-containing protein</fullName>
    </recommendedName>
</protein>
<dbReference type="RefSeq" id="WP_145059211.1">
    <property type="nucleotide sequence ID" value="NZ_CP036263.1"/>
</dbReference>
<gene>
    <name evidence="2" type="ORF">HG15A2_14980</name>
</gene>
<organism evidence="2 3">
    <name type="scientific">Adhaeretor mobilis</name>
    <dbReference type="NCBI Taxonomy" id="1930276"/>
    <lineage>
        <taxon>Bacteria</taxon>
        <taxon>Pseudomonadati</taxon>
        <taxon>Planctomycetota</taxon>
        <taxon>Planctomycetia</taxon>
        <taxon>Pirellulales</taxon>
        <taxon>Lacipirellulaceae</taxon>
        <taxon>Adhaeretor</taxon>
    </lineage>
</organism>
<dbReference type="Gene3D" id="3.30.700.10">
    <property type="entry name" value="Glycoprotein, Type 4 Pilin"/>
    <property type="match status" value="1"/>
</dbReference>
<dbReference type="PANTHER" id="PTHR30093">
    <property type="entry name" value="GENERAL SECRETION PATHWAY PROTEIN G"/>
    <property type="match status" value="1"/>
</dbReference>
<dbReference type="InterPro" id="IPR027558">
    <property type="entry name" value="Pre_pil_HX9DG_C"/>
</dbReference>
<dbReference type="AlphaFoldDB" id="A0A517MTL1"/>
<reference evidence="2 3" key="1">
    <citation type="submission" date="2019-02" db="EMBL/GenBank/DDBJ databases">
        <title>Deep-cultivation of Planctomycetes and their phenomic and genomic characterization uncovers novel biology.</title>
        <authorList>
            <person name="Wiegand S."/>
            <person name="Jogler M."/>
            <person name="Boedeker C."/>
            <person name="Pinto D."/>
            <person name="Vollmers J."/>
            <person name="Rivas-Marin E."/>
            <person name="Kohn T."/>
            <person name="Peeters S.H."/>
            <person name="Heuer A."/>
            <person name="Rast P."/>
            <person name="Oberbeckmann S."/>
            <person name="Bunk B."/>
            <person name="Jeske O."/>
            <person name="Meyerdierks A."/>
            <person name="Storesund J.E."/>
            <person name="Kallscheuer N."/>
            <person name="Luecker S."/>
            <person name="Lage O.M."/>
            <person name="Pohl T."/>
            <person name="Merkel B.J."/>
            <person name="Hornburger P."/>
            <person name="Mueller R.-W."/>
            <person name="Bruemmer F."/>
            <person name="Labrenz M."/>
            <person name="Spormann A.M."/>
            <person name="Op den Camp H."/>
            <person name="Overmann J."/>
            <person name="Amann R."/>
            <person name="Jetten M.S.M."/>
            <person name="Mascher T."/>
            <person name="Medema M.H."/>
            <person name="Devos D.P."/>
            <person name="Kaster A.-K."/>
            <person name="Ovreas L."/>
            <person name="Rohde M."/>
            <person name="Galperin M.Y."/>
            <person name="Jogler C."/>
        </authorList>
    </citation>
    <scope>NUCLEOTIDE SEQUENCE [LARGE SCALE GENOMIC DNA]</scope>
    <source>
        <strain evidence="2 3">HG15A2</strain>
    </source>
</reference>
<dbReference type="Pfam" id="PF07596">
    <property type="entry name" value="SBP_bac_10"/>
    <property type="match status" value="1"/>
</dbReference>
<evidence type="ECO:0000313" key="2">
    <source>
        <dbReference type="EMBL" id="QDS98225.1"/>
    </source>
</evidence>
<dbReference type="NCBIfam" id="TIGR02532">
    <property type="entry name" value="IV_pilin_GFxxxE"/>
    <property type="match status" value="1"/>
</dbReference>
<dbReference type="Proteomes" id="UP000319852">
    <property type="component" value="Chromosome"/>
</dbReference>
<dbReference type="NCBIfam" id="TIGR04294">
    <property type="entry name" value="pre_pil_HX9DG"/>
    <property type="match status" value="1"/>
</dbReference>
<keyword evidence="3" id="KW-1185">Reference proteome</keyword>
<dbReference type="EMBL" id="CP036263">
    <property type="protein sequence ID" value="QDS98225.1"/>
    <property type="molecule type" value="Genomic_DNA"/>
</dbReference>
<dbReference type="OrthoDB" id="251754at2"/>